<organism evidence="1">
    <name type="scientific">uncultured Rubrobacteraceae bacterium</name>
    <dbReference type="NCBI Taxonomy" id="349277"/>
    <lineage>
        <taxon>Bacteria</taxon>
        <taxon>Bacillati</taxon>
        <taxon>Actinomycetota</taxon>
        <taxon>Rubrobacteria</taxon>
        <taxon>Rubrobacterales</taxon>
        <taxon>Rubrobacteraceae</taxon>
        <taxon>environmental samples</taxon>
    </lineage>
</organism>
<dbReference type="EMBL" id="CADCVM010000053">
    <property type="protein sequence ID" value="CAA9469635.1"/>
    <property type="molecule type" value="Genomic_DNA"/>
</dbReference>
<gene>
    <name evidence="1" type="ORF">AVDCRST_MAG05-445</name>
</gene>
<name>A0A6J4RDD5_9ACTN</name>
<feature type="non-terminal residue" evidence="1">
    <location>
        <position position="43"/>
    </location>
</feature>
<protein>
    <submittedName>
        <fullName evidence="1">Uncharacterized protein</fullName>
    </submittedName>
</protein>
<evidence type="ECO:0000313" key="1">
    <source>
        <dbReference type="EMBL" id="CAA9469635.1"/>
    </source>
</evidence>
<proteinExistence type="predicted"/>
<feature type="non-terminal residue" evidence="1">
    <location>
        <position position="1"/>
    </location>
</feature>
<reference evidence="1" key="1">
    <citation type="submission" date="2020-02" db="EMBL/GenBank/DDBJ databases">
        <authorList>
            <person name="Meier V. D."/>
        </authorList>
    </citation>
    <scope>NUCLEOTIDE SEQUENCE</scope>
    <source>
        <strain evidence="1">AVDCRST_MAG05</strain>
    </source>
</reference>
<dbReference type="AlphaFoldDB" id="A0A6J4RDD5"/>
<sequence>GVRALGRGRVLRARDRLPARALAQQVPVLIAGTTSLGGPRVGL</sequence>
<accession>A0A6J4RDD5</accession>